<keyword evidence="7 8" id="KW-0472">Membrane</keyword>
<organism evidence="10 11">
    <name type="scientific">Tagetes erecta</name>
    <name type="common">African marigold</name>
    <dbReference type="NCBI Taxonomy" id="13708"/>
    <lineage>
        <taxon>Eukaryota</taxon>
        <taxon>Viridiplantae</taxon>
        <taxon>Streptophyta</taxon>
        <taxon>Embryophyta</taxon>
        <taxon>Tracheophyta</taxon>
        <taxon>Spermatophyta</taxon>
        <taxon>Magnoliopsida</taxon>
        <taxon>eudicotyledons</taxon>
        <taxon>Gunneridae</taxon>
        <taxon>Pentapetalae</taxon>
        <taxon>asterids</taxon>
        <taxon>campanulids</taxon>
        <taxon>Asterales</taxon>
        <taxon>Asteraceae</taxon>
        <taxon>Asteroideae</taxon>
        <taxon>Heliantheae alliance</taxon>
        <taxon>Tageteae</taxon>
        <taxon>Tagetes</taxon>
    </lineage>
</organism>
<feature type="transmembrane region" description="Helical" evidence="8">
    <location>
        <begin position="215"/>
        <end position="239"/>
    </location>
</feature>
<comment type="subunit">
    <text evidence="3 8">Homodimer and heterodimers.</text>
</comment>
<evidence type="ECO:0000256" key="2">
    <source>
        <dbReference type="ARBA" id="ARBA00007651"/>
    </source>
</evidence>
<keyword evidence="5 8" id="KW-0812">Transmembrane</keyword>
<feature type="transmembrane region" description="Helical" evidence="8">
    <location>
        <begin position="131"/>
        <end position="156"/>
    </location>
</feature>
<evidence type="ECO:0000256" key="8">
    <source>
        <dbReference type="RuleBase" id="RU361233"/>
    </source>
</evidence>
<reference evidence="10" key="1">
    <citation type="journal article" date="2023" name="bioRxiv">
        <title>Improved chromosome-level genome assembly for marigold (Tagetes erecta).</title>
        <authorList>
            <person name="Jiang F."/>
            <person name="Yuan L."/>
            <person name="Wang S."/>
            <person name="Wang H."/>
            <person name="Xu D."/>
            <person name="Wang A."/>
            <person name="Fan W."/>
        </authorList>
    </citation>
    <scope>NUCLEOTIDE SEQUENCE</scope>
    <source>
        <strain evidence="10">WSJ</strain>
        <tissue evidence="10">Leaf</tissue>
    </source>
</reference>
<protein>
    <recommendedName>
        <fullName evidence="8">CASP-like protein</fullName>
    </recommendedName>
</protein>
<dbReference type="PANTHER" id="PTHR36488">
    <property type="entry name" value="CASP-LIKE PROTEIN 1U1"/>
    <property type="match status" value="1"/>
</dbReference>
<dbReference type="GO" id="GO:0005886">
    <property type="term" value="C:plasma membrane"/>
    <property type="evidence" value="ECO:0007669"/>
    <property type="project" value="UniProtKB-SubCell"/>
</dbReference>
<gene>
    <name evidence="10" type="ORF">QVD17_13860</name>
</gene>
<evidence type="ECO:0000256" key="1">
    <source>
        <dbReference type="ARBA" id="ARBA00004651"/>
    </source>
</evidence>
<dbReference type="InterPro" id="IPR044173">
    <property type="entry name" value="CASPL"/>
</dbReference>
<dbReference type="Pfam" id="PF04535">
    <property type="entry name" value="CASP_dom"/>
    <property type="match status" value="1"/>
</dbReference>
<evidence type="ECO:0000259" key="9">
    <source>
        <dbReference type="Pfam" id="PF04535"/>
    </source>
</evidence>
<comment type="caution">
    <text evidence="10">The sequence shown here is derived from an EMBL/GenBank/DDBJ whole genome shotgun (WGS) entry which is preliminary data.</text>
</comment>
<name>A0AAD8L0K4_TARER</name>
<dbReference type="AlphaFoldDB" id="A0AAD8L0K4"/>
<evidence type="ECO:0000313" key="10">
    <source>
        <dbReference type="EMBL" id="KAK1430823.1"/>
    </source>
</evidence>
<dbReference type="InterPro" id="IPR006702">
    <property type="entry name" value="CASP_dom"/>
</dbReference>
<keyword evidence="6 8" id="KW-1133">Transmembrane helix</keyword>
<feature type="transmembrane region" description="Helical" evidence="8">
    <location>
        <begin position="84"/>
        <end position="102"/>
    </location>
</feature>
<feature type="transmembrane region" description="Helical" evidence="8">
    <location>
        <begin position="168"/>
        <end position="195"/>
    </location>
</feature>
<sequence length="249" mass="26391">MDFSAVSFTIARVSAYATIILTYYSSKSCINLTHFAVNTNFKLLLNFHIKLAMASIDTTTAPPSATTGKPSKPSPDRIGPVVDVGLRFLLFATALVAVIVMVTSKQSKLVTLVPGLSIHVVAKFSQSPAYVYFVAALSVACLHSVITGVLSVLVVLKPGGNSTTLQSHFVILDALLLGIVAAATGAAGGVGYIGYKGNSHTQWQKVCNHVGSFCAHFAVSIFLSLISSITLLLLVWLSVYTLSKKISIR</sequence>
<dbReference type="NCBIfam" id="TIGR01569">
    <property type="entry name" value="A_tha_TIGR01569"/>
    <property type="match status" value="1"/>
</dbReference>
<comment type="subcellular location">
    <subcellularLocation>
        <location evidence="1 8">Cell membrane</location>
        <topology evidence="1 8">Multi-pass membrane protein</topology>
    </subcellularLocation>
</comment>
<keyword evidence="11" id="KW-1185">Reference proteome</keyword>
<keyword evidence="4 8" id="KW-1003">Cell membrane</keyword>
<dbReference type="PANTHER" id="PTHR36488:SF8">
    <property type="entry name" value="CASP-LIKE PROTEIN 1U1"/>
    <property type="match status" value="1"/>
</dbReference>
<dbReference type="EMBL" id="JAUHHV010000003">
    <property type="protein sequence ID" value="KAK1430823.1"/>
    <property type="molecule type" value="Genomic_DNA"/>
</dbReference>
<dbReference type="Proteomes" id="UP001229421">
    <property type="component" value="Unassembled WGS sequence"/>
</dbReference>
<proteinExistence type="inferred from homology"/>
<evidence type="ECO:0000313" key="11">
    <source>
        <dbReference type="Proteomes" id="UP001229421"/>
    </source>
</evidence>
<evidence type="ECO:0000256" key="7">
    <source>
        <dbReference type="ARBA" id="ARBA00023136"/>
    </source>
</evidence>
<dbReference type="InterPro" id="IPR006459">
    <property type="entry name" value="CASP/CASPL"/>
</dbReference>
<comment type="similarity">
    <text evidence="2 8">Belongs to the Casparian strip membrane proteins (CASP) family.</text>
</comment>
<evidence type="ECO:0000256" key="4">
    <source>
        <dbReference type="ARBA" id="ARBA00022475"/>
    </source>
</evidence>
<evidence type="ECO:0000256" key="3">
    <source>
        <dbReference type="ARBA" id="ARBA00011489"/>
    </source>
</evidence>
<accession>A0AAD8L0K4</accession>
<evidence type="ECO:0000256" key="6">
    <source>
        <dbReference type="ARBA" id="ARBA00022989"/>
    </source>
</evidence>
<evidence type="ECO:0000256" key="5">
    <source>
        <dbReference type="ARBA" id="ARBA00022692"/>
    </source>
</evidence>
<feature type="domain" description="Casparian strip membrane protein" evidence="9">
    <location>
        <begin position="79"/>
        <end position="229"/>
    </location>
</feature>